<dbReference type="GO" id="GO:0030170">
    <property type="term" value="F:pyridoxal phosphate binding"/>
    <property type="evidence" value="ECO:0007669"/>
    <property type="project" value="InterPro"/>
</dbReference>
<dbReference type="NCBIfam" id="TIGR02080">
    <property type="entry name" value="O_succ_thio_ly"/>
    <property type="match status" value="1"/>
</dbReference>
<dbReference type="InterPro" id="IPR015421">
    <property type="entry name" value="PyrdxlP-dep_Trfase_major"/>
</dbReference>
<accession>A0A0A8K247</accession>
<dbReference type="GO" id="GO:0005737">
    <property type="term" value="C:cytoplasm"/>
    <property type="evidence" value="ECO:0007669"/>
    <property type="project" value="TreeGrafter"/>
</dbReference>
<dbReference type="Proteomes" id="UP000031643">
    <property type="component" value="Chromosome"/>
</dbReference>
<dbReference type="EMBL" id="AP014648">
    <property type="protein sequence ID" value="BAQ16597.1"/>
    <property type="molecule type" value="Genomic_DNA"/>
</dbReference>
<evidence type="ECO:0000256" key="5">
    <source>
        <dbReference type="ARBA" id="ARBA00022898"/>
    </source>
</evidence>
<dbReference type="PIRSF" id="PIRSF001434">
    <property type="entry name" value="CGS"/>
    <property type="match status" value="1"/>
</dbReference>
<dbReference type="SUPFAM" id="SSF53383">
    <property type="entry name" value="PLP-dependent transferases"/>
    <property type="match status" value="1"/>
</dbReference>
<dbReference type="HOGENOM" id="CLU_018986_2_0_5"/>
<dbReference type="GO" id="GO:0019343">
    <property type="term" value="P:cysteine biosynthetic process via cystathionine"/>
    <property type="evidence" value="ECO:0007669"/>
    <property type="project" value="TreeGrafter"/>
</dbReference>
<dbReference type="Gene3D" id="3.40.640.10">
    <property type="entry name" value="Type I PLP-dependent aspartate aminotransferase-like (Major domain)"/>
    <property type="match status" value="1"/>
</dbReference>
<dbReference type="InterPro" id="IPR000277">
    <property type="entry name" value="Cys/Met-Metab_PyrdxlP-dep_enz"/>
</dbReference>
<dbReference type="InterPro" id="IPR054542">
    <property type="entry name" value="Cys_met_metab_PP"/>
</dbReference>
<evidence type="ECO:0000256" key="11">
    <source>
        <dbReference type="PIRSR" id="PIRSR001434-2"/>
    </source>
</evidence>
<evidence type="ECO:0000313" key="14">
    <source>
        <dbReference type="Proteomes" id="UP000031643"/>
    </source>
</evidence>
<sequence>MSKSLNPETIAAGNGIALDESFGAVTPPIYLSSTFVFPGFAQSGPYDYSRTANPSRALLADTIARLEGGAGAVVTSSGMSAVDLLLSTLEPDTLIVAPHDCYGGTYRLLAARRDRGHFSVVFVDQGDDAALEAAFEQYPALVLIETPSNPLMRVVDIAQIAERAKSFGAKTAVDNTFLSPALQRPISLGADFVIHSTTKYLNGHSDVVGGAIVAADAADVETFATWANITGITGAPFDSYLTLRGLRTLFPRMERQQENAERIARFLDAHPQVAAVHYPGLPSHPGHAIAGRQQAGFGAMLSFELDGGVGAVRRFVESLSVFTLAESLGGIESLVAHPATMTHVGMGETARAAAGITDRLLRLSIGLEAADDLLADLEQAFDVARERVAAL</sequence>
<dbReference type="InterPro" id="IPR015424">
    <property type="entry name" value="PyrdxlP-dep_Trfase"/>
</dbReference>
<comment type="catalytic activity">
    <reaction evidence="7">
        <text>L-methionine + H2O = methanethiol + 2-oxobutanoate + NH4(+)</text>
        <dbReference type="Rhea" id="RHEA:23800"/>
        <dbReference type="ChEBI" id="CHEBI:15377"/>
        <dbReference type="ChEBI" id="CHEBI:16007"/>
        <dbReference type="ChEBI" id="CHEBI:16763"/>
        <dbReference type="ChEBI" id="CHEBI:28938"/>
        <dbReference type="ChEBI" id="CHEBI:57844"/>
        <dbReference type="EC" id="4.4.1.11"/>
    </reaction>
</comment>
<dbReference type="CDD" id="cd00614">
    <property type="entry name" value="CGS_like"/>
    <property type="match status" value="1"/>
</dbReference>
<dbReference type="STRING" id="1384459.GL4_1139"/>
<keyword evidence="14" id="KW-1185">Reference proteome</keyword>
<dbReference type="PANTHER" id="PTHR11808">
    <property type="entry name" value="TRANS-SULFURATION ENZYME FAMILY MEMBER"/>
    <property type="match status" value="1"/>
</dbReference>
<keyword evidence="6" id="KW-0456">Lyase</keyword>
<evidence type="ECO:0000256" key="1">
    <source>
        <dbReference type="ARBA" id="ARBA00001933"/>
    </source>
</evidence>
<evidence type="ECO:0000256" key="9">
    <source>
        <dbReference type="ARBA" id="ARBA00064130"/>
    </source>
</evidence>
<dbReference type="Pfam" id="PF01053">
    <property type="entry name" value="Cys_Met_Meta_PP"/>
    <property type="match status" value="1"/>
</dbReference>
<evidence type="ECO:0000256" key="3">
    <source>
        <dbReference type="ARBA" id="ARBA00012222"/>
    </source>
</evidence>
<dbReference type="PROSITE" id="PS00868">
    <property type="entry name" value="CYS_MET_METAB_PP"/>
    <property type="match status" value="1"/>
</dbReference>
<evidence type="ECO:0000313" key="13">
    <source>
        <dbReference type="EMBL" id="BAQ16597.1"/>
    </source>
</evidence>
<gene>
    <name evidence="13" type="ORF">GL4_1139</name>
</gene>
<keyword evidence="13" id="KW-0808">Transferase</keyword>
<comment type="cofactor">
    <cofactor evidence="1 12">
        <name>pyridoxal 5'-phosphate</name>
        <dbReference type="ChEBI" id="CHEBI:597326"/>
    </cofactor>
</comment>
<dbReference type="GO" id="GO:0047982">
    <property type="term" value="F:homocysteine desulfhydrase activity"/>
    <property type="evidence" value="ECO:0007669"/>
    <property type="project" value="UniProtKB-EC"/>
</dbReference>
<evidence type="ECO:0000256" key="6">
    <source>
        <dbReference type="ARBA" id="ARBA00023239"/>
    </source>
</evidence>
<dbReference type="Gene3D" id="3.90.1150.10">
    <property type="entry name" value="Aspartate Aminotransferase, domain 1"/>
    <property type="match status" value="1"/>
</dbReference>
<keyword evidence="5 11" id="KW-0663">Pyridoxal phosphate</keyword>
<dbReference type="GO" id="GO:0003962">
    <property type="term" value="F:cystathionine gamma-synthase activity"/>
    <property type="evidence" value="ECO:0007669"/>
    <property type="project" value="TreeGrafter"/>
</dbReference>
<dbReference type="GO" id="GO:0004123">
    <property type="term" value="F:cystathionine gamma-lyase activity"/>
    <property type="evidence" value="ECO:0007669"/>
    <property type="project" value="TreeGrafter"/>
</dbReference>
<dbReference type="PANTHER" id="PTHR11808:SF75">
    <property type="entry name" value="CYSTATHIONINE GAMMA-SYNTHASE"/>
    <property type="match status" value="1"/>
</dbReference>
<evidence type="ECO:0000256" key="4">
    <source>
        <dbReference type="ARBA" id="ARBA00019040"/>
    </source>
</evidence>
<name>A0A0A8K247_9HYPH</name>
<comment type="catalytic activity">
    <reaction evidence="8">
        <text>L-homocysteine + H2O = 2-oxobutanoate + hydrogen sulfide + NH4(+) + H(+)</text>
        <dbReference type="Rhea" id="RHEA:14501"/>
        <dbReference type="ChEBI" id="CHEBI:15377"/>
        <dbReference type="ChEBI" id="CHEBI:15378"/>
        <dbReference type="ChEBI" id="CHEBI:16763"/>
        <dbReference type="ChEBI" id="CHEBI:28938"/>
        <dbReference type="ChEBI" id="CHEBI:29919"/>
        <dbReference type="ChEBI" id="CHEBI:58199"/>
        <dbReference type="EC" id="4.4.1.2"/>
    </reaction>
</comment>
<dbReference type="RefSeq" id="WP_045365408.1">
    <property type="nucleotide sequence ID" value="NZ_AP014648.1"/>
</dbReference>
<dbReference type="GO" id="GO:0019346">
    <property type="term" value="P:transsulfuration"/>
    <property type="evidence" value="ECO:0007669"/>
    <property type="project" value="InterPro"/>
</dbReference>
<protein>
    <recommendedName>
        <fullName evidence="4">L-methionine gamma-lyase</fullName>
        <ecNumber evidence="3">4.4.1.11</ecNumber>
    </recommendedName>
    <alternativeName>
        <fullName evidence="10">L-methionine-alpha-deamino-gamma-mercaptomethane-lyase</fullName>
    </alternativeName>
</protein>
<reference evidence="13 14" key="1">
    <citation type="submission" date="2014-09" db="EMBL/GenBank/DDBJ databases">
        <title>Genome sequencing of Methyloceanibacter caenitepidi Gela4.</title>
        <authorList>
            <person name="Takeuchi M."/>
            <person name="Susumu S."/>
            <person name="Kamagata Y."/>
            <person name="Oshima K."/>
            <person name="Hattori M."/>
            <person name="Iwasaki W."/>
        </authorList>
    </citation>
    <scope>NUCLEOTIDE SEQUENCE [LARGE SCALE GENOMIC DNA]</scope>
    <source>
        <strain evidence="13 14">Gela4</strain>
    </source>
</reference>
<comment type="similarity">
    <text evidence="2">Belongs to the trans-sulfuration enzymes family. L-methionine gamma-lyase subfamily.</text>
</comment>
<dbReference type="InterPro" id="IPR011821">
    <property type="entry name" value="O_succ_thio_ly"/>
</dbReference>
<dbReference type="KEGG" id="mcg:GL4_1139"/>
<evidence type="ECO:0000256" key="10">
    <source>
        <dbReference type="ARBA" id="ARBA00078333"/>
    </source>
</evidence>
<dbReference type="FunFam" id="3.40.640.10:FF:000046">
    <property type="entry name" value="Cystathionine gamma-lyase"/>
    <property type="match status" value="1"/>
</dbReference>
<dbReference type="AlphaFoldDB" id="A0A0A8K247"/>
<evidence type="ECO:0000256" key="7">
    <source>
        <dbReference type="ARBA" id="ARBA00049180"/>
    </source>
</evidence>
<dbReference type="GO" id="GO:0018826">
    <property type="term" value="F:methionine gamma-lyase activity"/>
    <property type="evidence" value="ECO:0007669"/>
    <property type="project" value="UniProtKB-EC"/>
</dbReference>
<comment type="subunit">
    <text evidence="9">Homotetramer; dimer of active dimers.</text>
</comment>
<feature type="modified residue" description="N6-(pyridoxal phosphate)lysine" evidence="11">
    <location>
        <position position="199"/>
    </location>
</feature>
<evidence type="ECO:0000256" key="8">
    <source>
        <dbReference type="ARBA" id="ARBA00050802"/>
    </source>
</evidence>
<dbReference type="EC" id="4.4.1.11" evidence="3"/>
<organism evidence="13 14">
    <name type="scientific">Methyloceanibacter caenitepidi</name>
    <dbReference type="NCBI Taxonomy" id="1384459"/>
    <lineage>
        <taxon>Bacteria</taxon>
        <taxon>Pseudomonadati</taxon>
        <taxon>Pseudomonadota</taxon>
        <taxon>Alphaproteobacteria</taxon>
        <taxon>Hyphomicrobiales</taxon>
        <taxon>Hyphomicrobiaceae</taxon>
        <taxon>Methyloceanibacter</taxon>
    </lineage>
</organism>
<proteinExistence type="inferred from homology"/>
<dbReference type="InterPro" id="IPR015422">
    <property type="entry name" value="PyrdxlP-dep_Trfase_small"/>
</dbReference>
<evidence type="ECO:0000256" key="2">
    <source>
        <dbReference type="ARBA" id="ARBA00008667"/>
    </source>
</evidence>
<dbReference type="FunFam" id="3.90.1150.10:FF:000008">
    <property type="entry name" value="Cystathionine gamma-synthase"/>
    <property type="match status" value="1"/>
</dbReference>
<evidence type="ECO:0000256" key="12">
    <source>
        <dbReference type="RuleBase" id="RU362118"/>
    </source>
</evidence>
<dbReference type="OrthoDB" id="9805807at2"/>